<proteinExistence type="predicted"/>
<gene>
    <name evidence="1" type="ORF">APLA_LOCUS11906</name>
</gene>
<dbReference type="AlphaFoldDB" id="A0A8S1ASV7"/>
<sequence length="94" mass="10218">MCTRNSVLINQFIFIDNFHRLKNSAPSRRGFSVSSREGTLPGGYSILSRARICVTTSFPSPLPPPAWPKSHVRCVTPSGARAQPVGALPAQAPW</sequence>
<keyword evidence="2" id="KW-1185">Reference proteome</keyword>
<reference evidence="1 2" key="1">
    <citation type="submission" date="2020-04" db="EMBL/GenBank/DDBJ databases">
        <authorList>
            <person name="Wallbank WR R."/>
            <person name="Pardo Diaz C."/>
            <person name="Kozak K."/>
            <person name="Martin S."/>
            <person name="Jiggins C."/>
            <person name="Moest M."/>
            <person name="Warren A I."/>
            <person name="Byers J.R.P. K."/>
            <person name="Montejo-Kovacevich G."/>
            <person name="Yen C E."/>
        </authorList>
    </citation>
    <scope>NUCLEOTIDE SEQUENCE [LARGE SCALE GENOMIC DNA]</scope>
</reference>
<protein>
    <submittedName>
        <fullName evidence="1">Uncharacterized protein</fullName>
    </submittedName>
</protein>
<evidence type="ECO:0000313" key="2">
    <source>
        <dbReference type="Proteomes" id="UP000494106"/>
    </source>
</evidence>
<name>A0A8S1ASV7_ARCPL</name>
<evidence type="ECO:0000313" key="1">
    <source>
        <dbReference type="EMBL" id="CAB3248873.1"/>
    </source>
</evidence>
<comment type="caution">
    <text evidence="1">The sequence shown here is derived from an EMBL/GenBank/DDBJ whole genome shotgun (WGS) entry which is preliminary data.</text>
</comment>
<dbReference type="EMBL" id="CADEBC010000535">
    <property type="protein sequence ID" value="CAB3248873.1"/>
    <property type="molecule type" value="Genomic_DNA"/>
</dbReference>
<dbReference type="Proteomes" id="UP000494106">
    <property type="component" value="Unassembled WGS sequence"/>
</dbReference>
<accession>A0A8S1ASV7</accession>
<organism evidence="1 2">
    <name type="scientific">Arctia plantaginis</name>
    <name type="common">Wood tiger moth</name>
    <name type="synonym">Phalaena plantaginis</name>
    <dbReference type="NCBI Taxonomy" id="874455"/>
    <lineage>
        <taxon>Eukaryota</taxon>
        <taxon>Metazoa</taxon>
        <taxon>Ecdysozoa</taxon>
        <taxon>Arthropoda</taxon>
        <taxon>Hexapoda</taxon>
        <taxon>Insecta</taxon>
        <taxon>Pterygota</taxon>
        <taxon>Neoptera</taxon>
        <taxon>Endopterygota</taxon>
        <taxon>Lepidoptera</taxon>
        <taxon>Glossata</taxon>
        <taxon>Ditrysia</taxon>
        <taxon>Noctuoidea</taxon>
        <taxon>Erebidae</taxon>
        <taxon>Arctiinae</taxon>
        <taxon>Arctia</taxon>
    </lineage>
</organism>